<dbReference type="CDD" id="cd06225">
    <property type="entry name" value="HAMP"/>
    <property type="match status" value="1"/>
</dbReference>
<evidence type="ECO:0000256" key="3">
    <source>
        <dbReference type="ARBA" id="ARBA00022481"/>
    </source>
</evidence>
<evidence type="ECO:0000259" key="16">
    <source>
        <dbReference type="PROSITE" id="PS50885"/>
    </source>
</evidence>
<keyword evidence="7 12" id="KW-1133">Transmembrane helix</keyword>
<dbReference type="PRINTS" id="PR00260">
    <property type="entry name" value="CHEMTRNSDUCR"/>
</dbReference>
<evidence type="ECO:0000259" key="15">
    <source>
        <dbReference type="PROSITE" id="PS50192"/>
    </source>
</evidence>
<sequence>MRTNLPVTGREIVMKDGCSIVSKTDLKGKITYCNPYFVELSGFDENELLGAPHNIVRHPDMPEEAFADLWDTVKRGIPWTGLVKNRCKNGDHYWVNANVTPIIEHGTVVGYMSVRTKPERAAIDAASQLYQRMRAGRETSLLLREGRLLSNTFSGRIVRSLRLEAKTRLALGMSLTLLSLLSWGSLHIADHGAGWANISALIASAVLVIYQWVVIHVKLLNPVGIAVSAARAIAGGDLTREIPRGDDTEMGQLLQALRQMNINLVSVINDVHLNASAISTGTREIADANMDLSGRTESQASSLEQTASSMEQFAETVRQNSDHAAQANTLAETTSAVAQQGGAMVSQVGDTMQEISSSARKIESIISLIDGIAFQTNILALNAAVEAARAGEQGRGFAVVASEVRNLAQRSASAAKEIKDLIDDSVHKVEQGNQLVQDTSATMHNLVQSVQHVNAVIHEITIASREQKESVEQMNSAVAHMDEMTQQNAAMVEEAAASAGNLADQTLRLQQAISVFTLSRAGKSTQSASVPGQAATRQPSPAKRSGNKQLR</sequence>
<feature type="domain" description="PAS" evidence="14">
    <location>
        <begin position="25"/>
        <end position="76"/>
    </location>
</feature>
<keyword evidence="10" id="KW-0807">Transducer</keyword>
<dbReference type="SMART" id="SM00304">
    <property type="entry name" value="HAMP"/>
    <property type="match status" value="1"/>
</dbReference>
<dbReference type="SMART" id="SM00283">
    <property type="entry name" value="MA"/>
    <property type="match status" value="1"/>
</dbReference>
<dbReference type="EMBL" id="JACOGG010000006">
    <property type="protein sequence ID" value="MBC3935236.1"/>
    <property type="molecule type" value="Genomic_DNA"/>
</dbReference>
<feature type="domain" description="T-SNARE coiled-coil homology" evidence="15">
    <location>
        <begin position="265"/>
        <end position="327"/>
    </location>
</feature>
<dbReference type="SUPFAM" id="SSF55785">
    <property type="entry name" value="PYP-like sensor domain (PAS domain)"/>
    <property type="match status" value="1"/>
</dbReference>
<comment type="similarity">
    <text evidence="9">Belongs to the methyl-accepting chemotaxis (MCP) protein family.</text>
</comment>
<organism evidence="17 18">
    <name type="scientific">Undibacterium rugosum</name>
    <dbReference type="NCBI Taxonomy" id="2762291"/>
    <lineage>
        <taxon>Bacteria</taxon>
        <taxon>Pseudomonadati</taxon>
        <taxon>Pseudomonadota</taxon>
        <taxon>Betaproteobacteria</taxon>
        <taxon>Burkholderiales</taxon>
        <taxon>Oxalobacteraceae</taxon>
        <taxon>Undibacterium</taxon>
    </lineage>
</organism>
<dbReference type="InterPro" id="IPR003660">
    <property type="entry name" value="HAMP_dom"/>
</dbReference>
<feature type="compositionally biased region" description="Polar residues" evidence="11">
    <location>
        <begin position="522"/>
        <end position="539"/>
    </location>
</feature>
<dbReference type="InterPro" id="IPR004089">
    <property type="entry name" value="MCPsignal_dom"/>
</dbReference>
<keyword evidence="18" id="KW-1185">Reference proteome</keyword>
<dbReference type="InterPro" id="IPR051310">
    <property type="entry name" value="MCP_chemotaxis"/>
</dbReference>
<evidence type="ECO:0000256" key="12">
    <source>
        <dbReference type="SAM" id="Phobius"/>
    </source>
</evidence>
<keyword evidence="3" id="KW-0488">Methylation</keyword>
<dbReference type="CDD" id="cd00130">
    <property type="entry name" value="PAS"/>
    <property type="match status" value="1"/>
</dbReference>
<dbReference type="PROSITE" id="PS50192">
    <property type="entry name" value="T_SNARE"/>
    <property type="match status" value="1"/>
</dbReference>
<dbReference type="Pfam" id="PF08447">
    <property type="entry name" value="PAS_3"/>
    <property type="match status" value="1"/>
</dbReference>
<dbReference type="InterPro" id="IPR000014">
    <property type="entry name" value="PAS"/>
</dbReference>
<dbReference type="Pfam" id="PF00672">
    <property type="entry name" value="HAMP"/>
    <property type="match status" value="1"/>
</dbReference>
<keyword evidence="2" id="KW-1003">Cell membrane</keyword>
<dbReference type="SUPFAM" id="SSF58104">
    <property type="entry name" value="Methyl-accepting chemotaxis protein (MCP) signaling domain"/>
    <property type="match status" value="1"/>
</dbReference>
<dbReference type="Gene3D" id="1.10.287.950">
    <property type="entry name" value="Methyl-accepting chemotaxis protein"/>
    <property type="match status" value="1"/>
</dbReference>
<dbReference type="AlphaFoldDB" id="A0A923I067"/>
<dbReference type="Pfam" id="PF00015">
    <property type="entry name" value="MCPsignal"/>
    <property type="match status" value="1"/>
</dbReference>
<comment type="caution">
    <text evidence="17">The sequence shown here is derived from an EMBL/GenBank/DDBJ whole genome shotgun (WGS) entry which is preliminary data.</text>
</comment>
<evidence type="ECO:0000256" key="6">
    <source>
        <dbReference type="ARBA" id="ARBA00022692"/>
    </source>
</evidence>
<protein>
    <submittedName>
        <fullName evidence="17">PAS domain-containing protein</fullName>
    </submittedName>
</protein>
<keyword evidence="4" id="KW-0145">Chemotaxis</keyword>
<dbReference type="GO" id="GO:0007165">
    <property type="term" value="P:signal transduction"/>
    <property type="evidence" value="ECO:0007669"/>
    <property type="project" value="UniProtKB-KW"/>
</dbReference>
<evidence type="ECO:0000256" key="11">
    <source>
        <dbReference type="SAM" id="MobiDB-lite"/>
    </source>
</evidence>
<dbReference type="Gene3D" id="3.30.450.20">
    <property type="entry name" value="PAS domain"/>
    <property type="match status" value="1"/>
</dbReference>
<name>A0A923I067_9BURK</name>
<dbReference type="CDD" id="cd11386">
    <property type="entry name" value="MCP_signal"/>
    <property type="match status" value="1"/>
</dbReference>
<evidence type="ECO:0000313" key="17">
    <source>
        <dbReference type="EMBL" id="MBC3935236.1"/>
    </source>
</evidence>
<dbReference type="PANTHER" id="PTHR43531:SF14">
    <property type="entry name" value="METHYL-ACCEPTING CHEMOTAXIS PROTEIN I-RELATED"/>
    <property type="match status" value="1"/>
</dbReference>
<dbReference type="InterPro" id="IPR035965">
    <property type="entry name" value="PAS-like_dom_sf"/>
</dbReference>
<evidence type="ECO:0000256" key="9">
    <source>
        <dbReference type="ARBA" id="ARBA00029447"/>
    </source>
</evidence>
<keyword evidence="8 12" id="KW-0472">Membrane</keyword>
<reference evidence="17" key="1">
    <citation type="submission" date="2020-08" db="EMBL/GenBank/DDBJ databases">
        <title>Novel species isolated from subtropical streams in China.</title>
        <authorList>
            <person name="Lu H."/>
        </authorList>
    </citation>
    <scope>NUCLEOTIDE SEQUENCE</scope>
    <source>
        <strain evidence="17">CY7W</strain>
    </source>
</reference>
<dbReference type="Proteomes" id="UP000612361">
    <property type="component" value="Unassembled WGS sequence"/>
</dbReference>
<dbReference type="PROSITE" id="PS50111">
    <property type="entry name" value="CHEMOTAXIS_TRANSDUC_2"/>
    <property type="match status" value="1"/>
</dbReference>
<comment type="subcellular location">
    <subcellularLocation>
        <location evidence="1">Cell inner membrane</location>
        <topology evidence="1">Multi-pass membrane protein</topology>
    </subcellularLocation>
</comment>
<evidence type="ECO:0000256" key="4">
    <source>
        <dbReference type="ARBA" id="ARBA00022500"/>
    </source>
</evidence>
<dbReference type="InterPro" id="IPR000727">
    <property type="entry name" value="T_SNARE_dom"/>
</dbReference>
<dbReference type="InterPro" id="IPR004090">
    <property type="entry name" value="Chemotax_Me-accpt_rcpt"/>
</dbReference>
<dbReference type="PANTHER" id="PTHR43531">
    <property type="entry name" value="PROTEIN ICFG"/>
    <property type="match status" value="1"/>
</dbReference>
<evidence type="ECO:0000259" key="14">
    <source>
        <dbReference type="PROSITE" id="PS50112"/>
    </source>
</evidence>
<keyword evidence="5" id="KW-0997">Cell inner membrane</keyword>
<gene>
    <name evidence="17" type="ORF">H8K47_07685</name>
</gene>
<dbReference type="GO" id="GO:0004888">
    <property type="term" value="F:transmembrane signaling receptor activity"/>
    <property type="evidence" value="ECO:0007669"/>
    <property type="project" value="InterPro"/>
</dbReference>
<evidence type="ECO:0000313" key="18">
    <source>
        <dbReference type="Proteomes" id="UP000612361"/>
    </source>
</evidence>
<evidence type="ECO:0000256" key="2">
    <source>
        <dbReference type="ARBA" id="ARBA00022475"/>
    </source>
</evidence>
<evidence type="ECO:0000256" key="5">
    <source>
        <dbReference type="ARBA" id="ARBA00022519"/>
    </source>
</evidence>
<evidence type="ECO:0000256" key="7">
    <source>
        <dbReference type="ARBA" id="ARBA00022989"/>
    </source>
</evidence>
<dbReference type="NCBIfam" id="TIGR00229">
    <property type="entry name" value="sensory_box"/>
    <property type="match status" value="1"/>
</dbReference>
<evidence type="ECO:0000256" key="1">
    <source>
        <dbReference type="ARBA" id="ARBA00004429"/>
    </source>
</evidence>
<dbReference type="FunFam" id="3.30.450.20:FF:000046">
    <property type="entry name" value="Aerotaxis sensor receptor"/>
    <property type="match status" value="1"/>
</dbReference>
<evidence type="ECO:0000256" key="10">
    <source>
        <dbReference type="PROSITE-ProRule" id="PRU00284"/>
    </source>
</evidence>
<proteinExistence type="inferred from homology"/>
<feature type="domain" description="Methyl-accepting transducer" evidence="13">
    <location>
        <begin position="274"/>
        <end position="503"/>
    </location>
</feature>
<keyword evidence="6 12" id="KW-0812">Transmembrane</keyword>
<dbReference type="PROSITE" id="PS50112">
    <property type="entry name" value="PAS"/>
    <property type="match status" value="1"/>
</dbReference>
<dbReference type="FunFam" id="1.10.287.950:FF:000001">
    <property type="entry name" value="Methyl-accepting chemotaxis sensory transducer"/>
    <property type="match status" value="1"/>
</dbReference>
<evidence type="ECO:0000256" key="8">
    <source>
        <dbReference type="ARBA" id="ARBA00023136"/>
    </source>
</evidence>
<feature type="region of interest" description="Disordered" evidence="11">
    <location>
        <begin position="522"/>
        <end position="551"/>
    </location>
</feature>
<dbReference type="InterPro" id="IPR013655">
    <property type="entry name" value="PAS_fold_3"/>
</dbReference>
<dbReference type="PROSITE" id="PS50885">
    <property type="entry name" value="HAMP"/>
    <property type="match status" value="1"/>
</dbReference>
<dbReference type="GO" id="GO:0005886">
    <property type="term" value="C:plasma membrane"/>
    <property type="evidence" value="ECO:0007669"/>
    <property type="project" value="UniProtKB-SubCell"/>
</dbReference>
<feature type="transmembrane region" description="Helical" evidence="12">
    <location>
        <begin position="169"/>
        <end position="189"/>
    </location>
</feature>
<feature type="transmembrane region" description="Helical" evidence="12">
    <location>
        <begin position="195"/>
        <end position="215"/>
    </location>
</feature>
<dbReference type="RefSeq" id="WP_186880815.1">
    <property type="nucleotide sequence ID" value="NZ_JACOGG010000006.1"/>
</dbReference>
<dbReference type="GO" id="GO:0052131">
    <property type="term" value="P:positive aerotaxis"/>
    <property type="evidence" value="ECO:0007669"/>
    <property type="project" value="UniProtKB-ARBA"/>
</dbReference>
<evidence type="ECO:0000259" key="13">
    <source>
        <dbReference type="PROSITE" id="PS50111"/>
    </source>
</evidence>
<accession>A0A923I067</accession>
<feature type="domain" description="HAMP" evidence="16">
    <location>
        <begin position="217"/>
        <end position="269"/>
    </location>
</feature>